<name>A0ABD3B7A5_9LAMI</name>
<dbReference type="InterPro" id="IPR050122">
    <property type="entry name" value="RTK"/>
</dbReference>
<feature type="region of interest" description="Disordered" evidence="1">
    <location>
        <begin position="236"/>
        <end position="273"/>
    </location>
</feature>
<protein>
    <recommendedName>
        <fullName evidence="2">Protein kinase domain-containing protein</fullName>
    </recommendedName>
</protein>
<feature type="compositionally biased region" description="Low complexity" evidence="1">
    <location>
        <begin position="239"/>
        <end position="253"/>
    </location>
</feature>
<dbReference type="Proteomes" id="UP001632038">
    <property type="component" value="Unassembled WGS sequence"/>
</dbReference>
<dbReference type="Gene3D" id="1.10.510.10">
    <property type="entry name" value="Transferase(Phosphotransferase) domain 1"/>
    <property type="match status" value="1"/>
</dbReference>
<dbReference type="PANTHER" id="PTHR24416">
    <property type="entry name" value="TYROSINE-PROTEIN KINASE RECEPTOR"/>
    <property type="match status" value="1"/>
</dbReference>
<dbReference type="PRINTS" id="PR00109">
    <property type="entry name" value="TYRKINASE"/>
</dbReference>
<dbReference type="PROSITE" id="PS00109">
    <property type="entry name" value="PROTEIN_KINASE_TYR"/>
    <property type="match status" value="1"/>
</dbReference>
<evidence type="ECO:0000313" key="3">
    <source>
        <dbReference type="EMBL" id="KAL3613031.1"/>
    </source>
</evidence>
<proteinExistence type="predicted"/>
<organism evidence="3 4">
    <name type="scientific">Castilleja foliolosa</name>
    <dbReference type="NCBI Taxonomy" id="1961234"/>
    <lineage>
        <taxon>Eukaryota</taxon>
        <taxon>Viridiplantae</taxon>
        <taxon>Streptophyta</taxon>
        <taxon>Embryophyta</taxon>
        <taxon>Tracheophyta</taxon>
        <taxon>Spermatophyta</taxon>
        <taxon>Magnoliopsida</taxon>
        <taxon>eudicotyledons</taxon>
        <taxon>Gunneridae</taxon>
        <taxon>Pentapetalae</taxon>
        <taxon>asterids</taxon>
        <taxon>lamiids</taxon>
        <taxon>Lamiales</taxon>
        <taxon>Orobanchaceae</taxon>
        <taxon>Pedicularideae</taxon>
        <taxon>Castillejinae</taxon>
        <taxon>Castilleja</taxon>
    </lineage>
</organism>
<dbReference type="AlphaFoldDB" id="A0ABD3B7A5"/>
<dbReference type="CDD" id="cd00192">
    <property type="entry name" value="PTKc"/>
    <property type="match status" value="1"/>
</dbReference>
<sequence>MDLAKVSESSYVQPKWRSNYESDYSFDGRSPRPLCSRDLLAWSFQIARGMEYLASRKILHGDLAARNILLAEDNVIKICDFGLARSMYKNDEYQKKENSPLPVKWLAIECMTDRIFTTQSDVWSFGIVLWEIFSLAKTPYPNISPSGLLSWLSDGHRLEKPAHADDRLYDVMRSCWLEKPTTRPSFTYLQEILGSFLEDNVRNHYVDLNATYMDMNAKHAGEEDYLAMVAAPDYNNQVTPSPTTTSTSKTASSRPLPRSYSTHDEGYLQMSPASKATLFTPRVQGTKFDFDARKLSPRVSEPNSNGSTESTPMLTLNNMARSGSESDQEGNASPYMNMCPKIVEEPEDDVFGTKENNAKNIQPLSVTNPTYITLSIDDEKKTHKLPNNYMNVQNGLVK</sequence>
<dbReference type="FunFam" id="1.10.510.10:FF:000373">
    <property type="entry name" value="Receptor protein-tyrosine kinase"/>
    <property type="match status" value="1"/>
</dbReference>
<dbReference type="SUPFAM" id="SSF56112">
    <property type="entry name" value="Protein kinase-like (PK-like)"/>
    <property type="match status" value="1"/>
</dbReference>
<dbReference type="Pfam" id="PF07714">
    <property type="entry name" value="PK_Tyr_Ser-Thr"/>
    <property type="match status" value="1"/>
</dbReference>
<dbReference type="PROSITE" id="PS50011">
    <property type="entry name" value="PROTEIN_KINASE_DOM"/>
    <property type="match status" value="1"/>
</dbReference>
<dbReference type="InterPro" id="IPR001245">
    <property type="entry name" value="Ser-Thr/Tyr_kinase_cat_dom"/>
</dbReference>
<gene>
    <name evidence="3" type="ORF">CASFOL_043128</name>
</gene>
<dbReference type="InterPro" id="IPR008266">
    <property type="entry name" value="Tyr_kinase_AS"/>
</dbReference>
<dbReference type="InterPro" id="IPR011009">
    <property type="entry name" value="Kinase-like_dom_sf"/>
</dbReference>
<dbReference type="PANTHER" id="PTHR24416:SF600">
    <property type="entry name" value="PDGF- AND VEGF-RECEPTOR RELATED, ISOFORM J"/>
    <property type="match status" value="1"/>
</dbReference>
<reference evidence="4" key="1">
    <citation type="journal article" date="2024" name="IScience">
        <title>Strigolactones Initiate the Formation of Haustorium-like Structures in Castilleja.</title>
        <authorList>
            <person name="Buerger M."/>
            <person name="Peterson D."/>
            <person name="Chory J."/>
        </authorList>
    </citation>
    <scope>NUCLEOTIDE SEQUENCE [LARGE SCALE GENOMIC DNA]</scope>
</reference>
<keyword evidence="4" id="KW-1185">Reference proteome</keyword>
<dbReference type="EMBL" id="JAVIJP010000398">
    <property type="protein sequence ID" value="KAL3613031.1"/>
    <property type="molecule type" value="Genomic_DNA"/>
</dbReference>
<evidence type="ECO:0000313" key="4">
    <source>
        <dbReference type="Proteomes" id="UP001632038"/>
    </source>
</evidence>
<comment type="caution">
    <text evidence="3">The sequence shown here is derived from an EMBL/GenBank/DDBJ whole genome shotgun (WGS) entry which is preliminary data.</text>
</comment>
<evidence type="ECO:0000259" key="2">
    <source>
        <dbReference type="PROSITE" id="PS50011"/>
    </source>
</evidence>
<accession>A0ABD3B7A5</accession>
<dbReference type="InterPro" id="IPR000719">
    <property type="entry name" value="Prot_kinase_dom"/>
</dbReference>
<evidence type="ECO:0000256" key="1">
    <source>
        <dbReference type="SAM" id="MobiDB-lite"/>
    </source>
</evidence>
<feature type="domain" description="Protein kinase" evidence="2">
    <location>
        <begin position="1"/>
        <end position="197"/>
    </location>
</feature>